<dbReference type="AlphaFoldDB" id="A0A0F9J7I7"/>
<sequence length="70" mass="8568">MTDKVKEQKHKKIWDKYYGKEAQKKLLNYINHLIQEKGYIEDQIEDVQTDYWIEYNEELAKNGLDMDMII</sequence>
<name>A0A0F9J7I7_9ZZZZ</name>
<accession>A0A0F9J7I7</accession>
<dbReference type="EMBL" id="LAZR01018756">
    <property type="protein sequence ID" value="KKL95127.1"/>
    <property type="molecule type" value="Genomic_DNA"/>
</dbReference>
<proteinExistence type="predicted"/>
<evidence type="ECO:0000313" key="1">
    <source>
        <dbReference type="EMBL" id="KKL95127.1"/>
    </source>
</evidence>
<reference evidence="1" key="1">
    <citation type="journal article" date="2015" name="Nature">
        <title>Complex archaea that bridge the gap between prokaryotes and eukaryotes.</title>
        <authorList>
            <person name="Spang A."/>
            <person name="Saw J.H."/>
            <person name="Jorgensen S.L."/>
            <person name="Zaremba-Niedzwiedzka K."/>
            <person name="Martijn J."/>
            <person name="Lind A.E."/>
            <person name="van Eijk R."/>
            <person name="Schleper C."/>
            <person name="Guy L."/>
            <person name="Ettema T.J."/>
        </authorList>
    </citation>
    <scope>NUCLEOTIDE SEQUENCE</scope>
</reference>
<protein>
    <submittedName>
        <fullName evidence="1">Uncharacterized protein</fullName>
    </submittedName>
</protein>
<organism evidence="1">
    <name type="scientific">marine sediment metagenome</name>
    <dbReference type="NCBI Taxonomy" id="412755"/>
    <lineage>
        <taxon>unclassified sequences</taxon>
        <taxon>metagenomes</taxon>
        <taxon>ecological metagenomes</taxon>
    </lineage>
</organism>
<gene>
    <name evidence="1" type="ORF">LCGC14_1857770</name>
</gene>
<comment type="caution">
    <text evidence="1">The sequence shown here is derived from an EMBL/GenBank/DDBJ whole genome shotgun (WGS) entry which is preliminary data.</text>
</comment>